<accession>A0A2H1WFV6</accession>
<sequence length="126" mass="14420">MDDDAAYDGARLPISNLFTRALKTPRLYPSGNTDSGKEFHSLAVKYSKLITLSFINYIDSLIFKFFNVTLTVNTNQTTPIKRKSIESFRLESEQYSNLAPKIRHFCHSHSKYESNDTSQVKIHQAV</sequence>
<dbReference type="EMBL" id="ODYU01008062">
    <property type="protein sequence ID" value="SOQ51344.1"/>
    <property type="molecule type" value="Genomic_DNA"/>
</dbReference>
<protein>
    <submittedName>
        <fullName evidence="1">SFRICE_024840</fullName>
    </submittedName>
</protein>
<name>A0A2H1WFV6_SPOFR</name>
<organism evidence="1">
    <name type="scientific">Spodoptera frugiperda</name>
    <name type="common">Fall armyworm</name>
    <dbReference type="NCBI Taxonomy" id="7108"/>
    <lineage>
        <taxon>Eukaryota</taxon>
        <taxon>Metazoa</taxon>
        <taxon>Ecdysozoa</taxon>
        <taxon>Arthropoda</taxon>
        <taxon>Hexapoda</taxon>
        <taxon>Insecta</taxon>
        <taxon>Pterygota</taxon>
        <taxon>Neoptera</taxon>
        <taxon>Endopterygota</taxon>
        <taxon>Lepidoptera</taxon>
        <taxon>Glossata</taxon>
        <taxon>Ditrysia</taxon>
        <taxon>Noctuoidea</taxon>
        <taxon>Noctuidae</taxon>
        <taxon>Amphipyrinae</taxon>
        <taxon>Spodoptera</taxon>
    </lineage>
</organism>
<reference evidence="1" key="1">
    <citation type="submission" date="2016-07" db="EMBL/GenBank/DDBJ databases">
        <authorList>
            <person name="Bretaudeau A."/>
        </authorList>
    </citation>
    <scope>NUCLEOTIDE SEQUENCE</scope>
    <source>
        <strain evidence="1">Rice</strain>
        <tissue evidence="1">Whole body</tissue>
    </source>
</reference>
<evidence type="ECO:0000313" key="1">
    <source>
        <dbReference type="EMBL" id="SOQ51344.1"/>
    </source>
</evidence>
<proteinExistence type="predicted"/>
<dbReference type="AlphaFoldDB" id="A0A2H1WFV6"/>
<gene>
    <name evidence="1" type="ORF">SFRICE_024840</name>
</gene>